<feature type="domain" description="EamA" evidence="3">
    <location>
        <begin position="19"/>
        <end position="166"/>
    </location>
</feature>
<feature type="transmembrane region" description="Helical" evidence="2">
    <location>
        <begin position="302"/>
        <end position="321"/>
    </location>
</feature>
<dbReference type="SUPFAM" id="SSF103481">
    <property type="entry name" value="Multidrug resistance efflux transporter EmrE"/>
    <property type="match status" value="2"/>
</dbReference>
<sequence>MEVNTQTIIQNREISFAKKGIGWGLLAGASWGLDAVLMGMALALAPFTNTLSLFAAPLVASCLHDGFSGTWLFIKNVISGKWREYARTLKTRPGKLILVAAIMGGPIGMSNSMLAIHFAGAAYAVAITAAYPAIGAILGAIFLKEKIGLRVWCGILLAILGSFVVAYVPPSGESHPHFYLGIGLAVIATIGWALEGVISTYGMDLVDSDIAIGIRELTSFSVSFCAILPFVGAVAYQILFASFSTSVAWYIAAIGLIGGISQLSWYRAMNMTGVARAMGLNVTYALWAVLFGWLLSDLQITSTLIIGAMLICLGTILTIGNPKQLVTIRSK</sequence>
<dbReference type="InterPro" id="IPR037185">
    <property type="entry name" value="EmrE-like"/>
</dbReference>
<keyword evidence="2" id="KW-0812">Transmembrane</keyword>
<feature type="transmembrane region" description="Helical" evidence="2">
    <location>
        <begin position="122"/>
        <end position="142"/>
    </location>
</feature>
<evidence type="ECO:0000313" key="5">
    <source>
        <dbReference type="Proteomes" id="UP000183997"/>
    </source>
</evidence>
<feature type="transmembrane region" description="Helical" evidence="2">
    <location>
        <begin position="149"/>
        <end position="167"/>
    </location>
</feature>
<reference evidence="5" key="1">
    <citation type="submission" date="2016-11" db="EMBL/GenBank/DDBJ databases">
        <authorList>
            <person name="Varghese N."/>
            <person name="Submissions S."/>
        </authorList>
    </citation>
    <scope>NUCLEOTIDE SEQUENCE [LARGE SCALE GENOMIC DNA]</scope>
    <source>
        <strain evidence="5">DSM 10349</strain>
    </source>
</reference>
<evidence type="ECO:0000256" key="1">
    <source>
        <dbReference type="ARBA" id="ARBA00007362"/>
    </source>
</evidence>
<dbReference type="Proteomes" id="UP000183997">
    <property type="component" value="Unassembled WGS sequence"/>
</dbReference>
<evidence type="ECO:0000259" key="3">
    <source>
        <dbReference type="Pfam" id="PF00892"/>
    </source>
</evidence>
<evidence type="ECO:0000313" key="4">
    <source>
        <dbReference type="EMBL" id="SHK38920.1"/>
    </source>
</evidence>
<comment type="similarity">
    <text evidence="1">Belongs to the EamA transporter family.</text>
</comment>
<feature type="transmembrane region" description="Helical" evidence="2">
    <location>
        <begin position="51"/>
        <end position="74"/>
    </location>
</feature>
<feature type="transmembrane region" description="Helical" evidence="2">
    <location>
        <begin position="179"/>
        <end position="198"/>
    </location>
</feature>
<feature type="transmembrane region" description="Helical" evidence="2">
    <location>
        <begin position="247"/>
        <end position="266"/>
    </location>
</feature>
<dbReference type="OrthoDB" id="5604143at2"/>
<feature type="transmembrane region" description="Helical" evidence="2">
    <location>
        <begin position="21"/>
        <end position="45"/>
    </location>
</feature>
<dbReference type="InterPro" id="IPR000620">
    <property type="entry name" value="EamA_dom"/>
</dbReference>
<protein>
    <submittedName>
        <fullName evidence="4">Uncharacterized membrane protein</fullName>
    </submittedName>
</protein>
<keyword evidence="5" id="KW-1185">Reference proteome</keyword>
<feature type="transmembrane region" description="Helical" evidence="2">
    <location>
        <begin position="278"/>
        <end position="296"/>
    </location>
</feature>
<dbReference type="EMBL" id="FRAR01000012">
    <property type="protein sequence ID" value="SHK38920.1"/>
    <property type="molecule type" value="Genomic_DNA"/>
</dbReference>
<keyword evidence="2" id="KW-0472">Membrane</keyword>
<organism evidence="4 5">
    <name type="scientific">Desulforamulus aeronauticus DSM 10349</name>
    <dbReference type="NCBI Taxonomy" id="1121421"/>
    <lineage>
        <taxon>Bacteria</taxon>
        <taxon>Bacillati</taxon>
        <taxon>Bacillota</taxon>
        <taxon>Clostridia</taxon>
        <taxon>Eubacteriales</taxon>
        <taxon>Peptococcaceae</taxon>
        <taxon>Desulforamulus</taxon>
    </lineage>
</organism>
<name>A0A1M6S2N1_9FIRM</name>
<dbReference type="PANTHER" id="PTHR22911:SF137">
    <property type="entry name" value="SOLUTE CARRIER FAMILY 35 MEMBER G2-RELATED"/>
    <property type="match status" value="1"/>
</dbReference>
<feature type="transmembrane region" description="Helical" evidence="2">
    <location>
        <begin position="219"/>
        <end position="241"/>
    </location>
</feature>
<proteinExistence type="inferred from homology"/>
<keyword evidence="2" id="KW-1133">Transmembrane helix</keyword>
<dbReference type="STRING" id="1121421.SAMN02745123_01690"/>
<dbReference type="AlphaFoldDB" id="A0A1M6S2N1"/>
<feature type="transmembrane region" description="Helical" evidence="2">
    <location>
        <begin position="95"/>
        <end position="116"/>
    </location>
</feature>
<feature type="domain" description="EamA" evidence="3">
    <location>
        <begin position="180"/>
        <end position="319"/>
    </location>
</feature>
<gene>
    <name evidence="4" type="ORF">SAMN02745123_01690</name>
</gene>
<dbReference type="GO" id="GO:0016020">
    <property type="term" value="C:membrane"/>
    <property type="evidence" value="ECO:0007669"/>
    <property type="project" value="InterPro"/>
</dbReference>
<dbReference type="RefSeq" id="WP_072913032.1">
    <property type="nucleotide sequence ID" value="NZ_FRAR01000012.1"/>
</dbReference>
<accession>A0A1M6S2N1</accession>
<dbReference type="PANTHER" id="PTHR22911">
    <property type="entry name" value="ACYL-MALONYL CONDENSING ENZYME-RELATED"/>
    <property type="match status" value="1"/>
</dbReference>
<dbReference type="Pfam" id="PF00892">
    <property type="entry name" value="EamA"/>
    <property type="match status" value="2"/>
</dbReference>
<evidence type="ECO:0000256" key="2">
    <source>
        <dbReference type="SAM" id="Phobius"/>
    </source>
</evidence>